<dbReference type="OrthoDB" id="1928589at2759"/>
<dbReference type="GO" id="GO:0009699">
    <property type="term" value="P:phenylpropanoid biosynthetic process"/>
    <property type="evidence" value="ECO:0007669"/>
    <property type="project" value="UniProtKB-ARBA"/>
</dbReference>
<comment type="subunit">
    <text evidence="2 4">Homodimer.</text>
</comment>
<comment type="subcellular location">
    <subcellularLocation>
        <location evidence="4">Secreted</location>
        <location evidence="4">Extracellular space</location>
        <location evidence="4">Apoplast</location>
    </subcellularLocation>
</comment>
<evidence type="ECO:0000256" key="4">
    <source>
        <dbReference type="RuleBase" id="RU363099"/>
    </source>
</evidence>
<reference evidence="6" key="1">
    <citation type="journal article" date="2010" name="Nat. Biotechnol.">
        <title>Draft genome sequence of the oilseed species Ricinus communis.</title>
        <authorList>
            <person name="Chan A.P."/>
            <person name="Crabtree J."/>
            <person name="Zhao Q."/>
            <person name="Lorenzi H."/>
            <person name="Orvis J."/>
            <person name="Puiu D."/>
            <person name="Melake-Berhan A."/>
            <person name="Jones K.M."/>
            <person name="Redman J."/>
            <person name="Chen G."/>
            <person name="Cahoon E.B."/>
            <person name="Gedil M."/>
            <person name="Stanke M."/>
            <person name="Haas B.J."/>
            <person name="Wortman J.R."/>
            <person name="Fraser-Liggett C.M."/>
            <person name="Ravel J."/>
            <person name="Rabinowicz P.D."/>
        </authorList>
    </citation>
    <scope>NUCLEOTIDE SEQUENCE [LARGE SCALE GENOMIC DNA]</scope>
    <source>
        <strain evidence="6">cv. Hale</strain>
    </source>
</reference>
<feature type="chain" id="PRO_5008192145" description="Dirigent protein" evidence="4">
    <location>
        <begin position="23"/>
        <end position="182"/>
    </location>
</feature>
<accession>B9RZQ8</accession>
<proteinExistence type="inferred from homology"/>
<dbReference type="KEGG" id="rcu:8258817"/>
<protein>
    <recommendedName>
        <fullName evidence="4">Dirigent protein</fullName>
    </recommendedName>
</protein>
<feature type="signal peptide" evidence="4">
    <location>
        <begin position="1"/>
        <end position="22"/>
    </location>
</feature>
<dbReference type="EMBL" id="EQ973835">
    <property type="protein sequence ID" value="EEF43091.1"/>
    <property type="molecule type" value="Genomic_DNA"/>
</dbReference>
<dbReference type="InterPro" id="IPR004265">
    <property type="entry name" value="Dirigent"/>
</dbReference>
<evidence type="ECO:0000313" key="6">
    <source>
        <dbReference type="Proteomes" id="UP000008311"/>
    </source>
</evidence>
<dbReference type="AlphaFoldDB" id="B9RZQ8"/>
<dbReference type="Gene3D" id="2.40.480.10">
    <property type="entry name" value="Allene oxide cyclase-like"/>
    <property type="match status" value="1"/>
</dbReference>
<evidence type="ECO:0000256" key="1">
    <source>
        <dbReference type="ARBA" id="ARBA00010746"/>
    </source>
</evidence>
<dbReference type="InterPro" id="IPR044859">
    <property type="entry name" value="Allene_oxi_cyc_Dirigent"/>
</dbReference>
<dbReference type="STRING" id="3988.B9RZQ8"/>
<comment type="function">
    <text evidence="4">Dirigent proteins impart stereoselectivity on the phenoxy radical-coupling reaction, yielding optically active lignans from two molecules of coniferyl alcohol in the biosynthesis of lignans, flavonolignans, and alkaloids and thus plays a central role in plant secondary metabolism.</text>
</comment>
<evidence type="ECO:0000256" key="3">
    <source>
        <dbReference type="ARBA" id="ARBA00022525"/>
    </source>
</evidence>
<organism evidence="5 6">
    <name type="scientific">Ricinus communis</name>
    <name type="common">Castor bean</name>
    <dbReference type="NCBI Taxonomy" id="3988"/>
    <lineage>
        <taxon>Eukaryota</taxon>
        <taxon>Viridiplantae</taxon>
        <taxon>Streptophyta</taxon>
        <taxon>Embryophyta</taxon>
        <taxon>Tracheophyta</taxon>
        <taxon>Spermatophyta</taxon>
        <taxon>Magnoliopsida</taxon>
        <taxon>eudicotyledons</taxon>
        <taxon>Gunneridae</taxon>
        <taxon>Pentapetalae</taxon>
        <taxon>rosids</taxon>
        <taxon>fabids</taxon>
        <taxon>Malpighiales</taxon>
        <taxon>Euphorbiaceae</taxon>
        <taxon>Acalyphoideae</taxon>
        <taxon>Acalypheae</taxon>
        <taxon>Ricinus</taxon>
    </lineage>
</organism>
<dbReference type="Proteomes" id="UP000008311">
    <property type="component" value="Unassembled WGS sequence"/>
</dbReference>
<evidence type="ECO:0000256" key="2">
    <source>
        <dbReference type="ARBA" id="ARBA00011738"/>
    </source>
</evidence>
<dbReference type="InParanoid" id="B9RZQ8"/>
<evidence type="ECO:0000313" key="5">
    <source>
        <dbReference type="EMBL" id="EEF43091.1"/>
    </source>
</evidence>
<name>B9RZQ8_RICCO</name>
<dbReference type="Pfam" id="PF03018">
    <property type="entry name" value="Dirigent"/>
    <property type="match status" value="1"/>
</dbReference>
<comment type="similarity">
    <text evidence="1 4">Belongs to the plant dirigent protein family.</text>
</comment>
<keyword evidence="4" id="KW-0052">Apoplast</keyword>
<dbReference type="GO" id="GO:0048046">
    <property type="term" value="C:apoplast"/>
    <property type="evidence" value="ECO:0007669"/>
    <property type="project" value="UniProtKB-SubCell"/>
</dbReference>
<keyword evidence="6" id="KW-1185">Reference proteome</keyword>
<gene>
    <name evidence="5" type="ORF">RCOM_1000560</name>
</gene>
<sequence>MAMSNNFTFFIFSLFLLYIAYTIPKQQPCQDQEPKQTNLLLYVHDYFTGDDMSAITVAGKSGSNFHILQFGTVAVVDDLITEGPTVESREIGRAQGTYTNSQLDGKGLYMVFSLIFTHGEYKGSTLEIQGSDIFSLKEREFGVVSGTGFFRFVKGYGTMQTQFMDIPNLRAIIKLNVTVKHY</sequence>
<keyword evidence="4" id="KW-0732">Signal</keyword>
<dbReference type="PANTHER" id="PTHR21495">
    <property type="entry name" value="NUCLEOPORIN-RELATED"/>
    <property type="match status" value="1"/>
</dbReference>
<keyword evidence="3 4" id="KW-0964">Secreted</keyword>
<dbReference type="eggNOG" id="ENOG502QRR3">
    <property type="taxonomic scope" value="Eukaryota"/>
</dbReference>